<keyword evidence="1" id="KW-0472">Membrane</keyword>
<dbReference type="AlphaFoldDB" id="A0A2I6S3G9"/>
<comment type="subcellular location">
    <subcellularLocation>
        <location evidence="1">Cell outer membrane</location>
        <topology evidence="1">Multi-pass membrane protein</topology>
    </subcellularLocation>
</comment>
<dbReference type="SUPFAM" id="SSF56925">
    <property type="entry name" value="OMPA-like"/>
    <property type="match status" value="1"/>
</dbReference>
<proteinExistence type="inferred from homology"/>
<accession>A0A2I6S3G9</accession>
<evidence type="ECO:0000256" key="4">
    <source>
        <dbReference type="SAM" id="SignalP"/>
    </source>
</evidence>
<dbReference type="InterPro" id="IPR011250">
    <property type="entry name" value="OMP/PagP_B-barrel"/>
</dbReference>
<dbReference type="Proteomes" id="UP000242205">
    <property type="component" value="Chromosome"/>
</dbReference>
<organism evidence="5 6">
    <name type="scientific">Pseudazoarcus pumilus</name>
    <dbReference type="NCBI Taxonomy" id="2067960"/>
    <lineage>
        <taxon>Bacteria</taxon>
        <taxon>Pseudomonadati</taxon>
        <taxon>Pseudomonadota</taxon>
        <taxon>Betaproteobacteria</taxon>
        <taxon>Rhodocyclales</taxon>
        <taxon>Zoogloeaceae</taxon>
        <taxon>Pseudazoarcus</taxon>
    </lineage>
</organism>
<comment type="subunit">
    <text evidence="1">Homodimer.</text>
</comment>
<gene>
    <name evidence="5" type="ORF">C0099_01925</name>
</gene>
<comment type="catalytic activity">
    <reaction evidence="1">
        <text>a 3-(acyloxy)acyl derivative of bacterial toxin + H2O = a 3-hydroxyacyl derivative of bacterial toxin + a fatty acid + H(+)</text>
        <dbReference type="Rhea" id="RHEA:12032"/>
        <dbReference type="ChEBI" id="CHEBI:15377"/>
        <dbReference type="ChEBI" id="CHEBI:15378"/>
        <dbReference type="ChEBI" id="CHEBI:28868"/>
        <dbReference type="ChEBI" id="CHEBI:136853"/>
        <dbReference type="ChEBI" id="CHEBI:140675"/>
        <dbReference type="EC" id="3.1.1.77"/>
    </reaction>
</comment>
<dbReference type="RefSeq" id="WP_102245878.1">
    <property type="nucleotide sequence ID" value="NZ_CP025682.1"/>
</dbReference>
<reference evidence="5 6" key="1">
    <citation type="submission" date="2018-01" db="EMBL/GenBank/DDBJ databases">
        <authorList>
            <person name="Fu G.-Y."/>
        </authorList>
    </citation>
    <scope>NUCLEOTIDE SEQUENCE [LARGE SCALE GENOMIC DNA]</scope>
    <source>
        <strain evidence="5 6">SY39</strain>
    </source>
</reference>
<evidence type="ECO:0000256" key="3">
    <source>
        <dbReference type="PIRSR" id="PIRSR029681-2"/>
    </source>
</evidence>
<dbReference type="PIRSF" id="PIRSF029681">
    <property type="entry name" value="PagL"/>
    <property type="match status" value="1"/>
</dbReference>
<feature type="site" description="Critical for activity" evidence="3">
    <location>
        <position position="153"/>
    </location>
</feature>
<dbReference type="InterPro" id="IPR018550">
    <property type="entry name" value="Lipid-A_deacylase-rel"/>
</dbReference>
<feature type="chain" id="PRO_5014457956" description="Lipid A deacylase" evidence="4">
    <location>
        <begin position="22"/>
        <end position="174"/>
    </location>
</feature>
<keyword evidence="6" id="KW-1185">Reference proteome</keyword>
<sequence length="174" mass="19289">MRTVIVAAIAATYMLAVPASADDNALELRYGERGDITFHGASLRFGELWSRDAGNWKMRLQPVVEGGRFRYSGSRAERDQVSYGGLGVGFRIAHASATIRPYFELGLGATYFDQTTLGPRGLSTRFQFTEWIGVGLEFAEHFSLGVRFSHYSNANIKRPNDGVDMQQIVVGARF</sequence>
<comment type="function">
    <text evidence="1">Has lipid A 3-O-deacylase activity. Hydrolyzes the ester bond at the 3 position of lipid A, a bioactive component of lipopolysaccharide (LPS), thereby releasing the primary fatty acyl moiety.</text>
</comment>
<dbReference type="EMBL" id="CP025682">
    <property type="protein sequence ID" value="AUN93804.1"/>
    <property type="molecule type" value="Genomic_DNA"/>
</dbReference>
<feature type="active site" description="Charge relay system" evidence="2">
    <location>
        <position position="150"/>
    </location>
</feature>
<evidence type="ECO:0000256" key="1">
    <source>
        <dbReference type="PIRNR" id="PIRNR029681"/>
    </source>
</evidence>
<keyword evidence="1" id="KW-0998">Cell outer membrane</keyword>
<protein>
    <recommendedName>
        <fullName evidence="1">Lipid A deacylase</fullName>
        <ecNumber evidence="1">3.1.1.77</ecNumber>
    </recommendedName>
    <alternativeName>
        <fullName evidence="1">LPS 3-O-deacylase</fullName>
    </alternativeName>
    <alternativeName>
        <fullName evidence="1">Outer membrane enzyme</fullName>
    </alternativeName>
</protein>
<dbReference type="GO" id="GO:0050528">
    <property type="term" value="F:acyloxyacyl hydrolase activity"/>
    <property type="evidence" value="ECO:0007669"/>
    <property type="project" value="UniProtKB-EC"/>
</dbReference>
<dbReference type="GO" id="GO:0009279">
    <property type="term" value="C:cell outer membrane"/>
    <property type="evidence" value="ECO:0007669"/>
    <property type="project" value="UniProtKB-SubCell"/>
</dbReference>
<name>A0A2I6S3G9_9RHOO</name>
<feature type="active site" description="Charge relay system" evidence="2">
    <location>
        <position position="152"/>
    </location>
</feature>
<feature type="signal peptide" evidence="4">
    <location>
        <begin position="1"/>
        <end position="21"/>
    </location>
</feature>
<evidence type="ECO:0000313" key="5">
    <source>
        <dbReference type="EMBL" id="AUN93804.1"/>
    </source>
</evidence>
<evidence type="ECO:0000256" key="2">
    <source>
        <dbReference type="PIRSR" id="PIRSR029681-1"/>
    </source>
</evidence>
<comment type="similarity">
    <text evidence="1">Belongs to the PagL family.</text>
</comment>
<evidence type="ECO:0000313" key="6">
    <source>
        <dbReference type="Proteomes" id="UP000242205"/>
    </source>
</evidence>
<dbReference type="OrthoDB" id="5297282at2"/>
<feature type="active site" description="Charge relay system" evidence="2">
    <location>
        <position position="164"/>
    </location>
</feature>
<dbReference type="EC" id="3.1.1.77" evidence="1"/>
<dbReference type="Gene3D" id="2.40.160.20">
    <property type="match status" value="1"/>
</dbReference>
<dbReference type="KEGG" id="atw:C0099_01925"/>
<keyword evidence="1 5" id="KW-0378">Hydrolase</keyword>
<dbReference type="Pfam" id="PF09411">
    <property type="entry name" value="PagL"/>
    <property type="match status" value="1"/>
</dbReference>
<keyword evidence="4" id="KW-0732">Signal</keyword>